<dbReference type="EMBL" id="JACGWX010000005">
    <property type="protein sequence ID" value="MBA8848474.1"/>
    <property type="molecule type" value="Genomic_DNA"/>
</dbReference>
<sequence length="101" mass="10976">MMLSYLFTPVTDLELAAAFYRDSLGWEEVWREGDTTIAFAAPTGEVQVMLDTTPWPAGPMYLVPDLEDWLAAHAELAASIPRTEIPGGAVIGFTDPTGNAF</sequence>
<dbReference type="CDD" id="cd06587">
    <property type="entry name" value="VOC"/>
    <property type="match status" value="1"/>
</dbReference>
<protein>
    <submittedName>
        <fullName evidence="2">Catechol 2,3-dioxygenase-like lactoylglutathione lyase family enzyme</fullName>
    </submittedName>
</protein>
<accession>A0A839EE00</accession>
<evidence type="ECO:0000313" key="3">
    <source>
        <dbReference type="Proteomes" id="UP000585905"/>
    </source>
</evidence>
<evidence type="ECO:0000259" key="1">
    <source>
        <dbReference type="PROSITE" id="PS51819"/>
    </source>
</evidence>
<dbReference type="SUPFAM" id="SSF54593">
    <property type="entry name" value="Glyoxalase/Bleomycin resistance protein/Dihydroxybiphenyl dioxygenase"/>
    <property type="match status" value="1"/>
</dbReference>
<keyword evidence="2" id="KW-0560">Oxidoreductase</keyword>
<feature type="domain" description="VOC" evidence="1">
    <location>
        <begin position="2"/>
        <end position="101"/>
    </location>
</feature>
<dbReference type="RefSeq" id="WP_182491266.1">
    <property type="nucleotide sequence ID" value="NZ_BAAAOV010000026.1"/>
</dbReference>
<evidence type="ECO:0000313" key="2">
    <source>
        <dbReference type="EMBL" id="MBA8848474.1"/>
    </source>
</evidence>
<dbReference type="Pfam" id="PF00903">
    <property type="entry name" value="Glyoxalase"/>
    <property type="match status" value="1"/>
</dbReference>
<dbReference type="InterPro" id="IPR029068">
    <property type="entry name" value="Glyas_Bleomycin-R_OHBP_Dase"/>
</dbReference>
<comment type="caution">
    <text evidence="2">The sequence shown here is derived from an EMBL/GenBank/DDBJ whole genome shotgun (WGS) entry which is preliminary data.</text>
</comment>
<keyword evidence="2" id="KW-0456">Lyase</keyword>
<organism evidence="2 3">
    <name type="scientific">Microcella alkalica</name>
    <dbReference type="NCBI Taxonomy" id="355930"/>
    <lineage>
        <taxon>Bacteria</taxon>
        <taxon>Bacillati</taxon>
        <taxon>Actinomycetota</taxon>
        <taxon>Actinomycetes</taxon>
        <taxon>Micrococcales</taxon>
        <taxon>Microbacteriaceae</taxon>
        <taxon>Microcella</taxon>
    </lineage>
</organism>
<keyword evidence="3" id="KW-1185">Reference proteome</keyword>
<dbReference type="Proteomes" id="UP000585905">
    <property type="component" value="Unassembled WGS sequence"/>
</dbReference>
<dbReference type="AlphaFoldDB" id="A0A839EE00"/>
<keyword evidence="2" id="KW-0223">Dioxygenase</keyword>
<dbReference type="InterPro" id="IPR004360">
    <property type="entry name" value="Glyas_Fos-R_dOase_dom"/>
</dbReference>
<dbReference type="GO" id="GO:0016829">
    <property type="term" value="F:lyase activity"/>
    <property type="evidence" value="ECO:0007669"/>
    <property type="project" value="UniProtKB-KW"/>
</dbReference>
<dbReference type="InterPro" id="IPR037523">
    <property type="entry name" value="VOC_core"/>
</dbReference>
<dbReference type="GO" id="GO:0051213">
    <property type="term" value="F:dioxygenase activity"/>
    <property type="evidence" value="ECO:0007669"/>
    <property type="project" value="UniProtKB-KW"/>
</dbReference>
<dbReference type="Gene3D" id="3.10.180.10">
    <property type="entry name" value="2,3-Dihydroxybiphenyl 1,2-Dioxygenase, domain 1"/>
    <property type="match status" value="1"/>
</dbReference>
<name>A0A839EE00_9MICO</name>
<reference evidence="2 3" key="1">
    <citation type="submission" date="2020-07" db="EMBL/GenBank/DDBJ databases">
        <title>Sequencing the genomes of 1000 actinobacteria strains.</title>
        <authorList>
            <person name="Klenk H.-P."/>
        </authorList>
    </citation>
    <scope>NUCLEOTIDE SEQUENCE [LARGE SCALE GENOMIC DNA]</scope>
    <source>
        <strain evidence="2 3">DSM 19663</strain>
    </source>
</reference>
<dbReference type="PROSITE" id="PS51819">
    <property type="entry name" value="VOC"/>
    <property type="match status" value="1"/>
</dbReference>
<gene>
    <name evidence="2" type="ORF">FHX53_002078</name>
</gene>
<proteinExistence type="predicted"/>